<accession>A0A177KL58</accession>
<name>A0A177KL58_9BACI</name>
<dbReference type="RefSeq" id="WP_063975349.1">
    <property type="nucleotide sequence ID" value="NZ_LQWZ01000035.1"/>
</dbReference>
<comment type="caution">
    <text evidence="1">The sequence shown here is derived from an EMBL/GenBank/DDBJ whole genome shotgun (WGS) entry which is preliminary data.</text>
</comment>
<organism evidence="1 2">
    <name type="scientific">Domibacillus aminovorans</name>
    <dbReference type="NCBI Taxonomy" id="29332"/>
    <lineage>
        <taxon>Bacteria</taxon>
        <taxon>Bacillati</taxon>
        <taxon>Bacillota</taxon>
        <taxon>Bacilli</taxon>
        <taxon>Bacillales</taxon>
        <taxon>Bacillaceae</taxon>
        <taxon>Domibacillus</taxon>
    </lineage>
</organism>
<dbReference type="AlphaFoldDB" id="A0A177KL58"/>
<sequence>MKPGLYTIDSIEQGLVKLLWRQNESVEEVVPFEELGYPAKEGDLVEVKATGDRLFFEYQKDKTAAIKEQIRKIKEELLKRDE</sequence>
<dbReference type="Pfam" id="PF11213">
    <property type="entry name" value="DUF3006"/>
    <property type="match status" value="1"/>
</dbReference>
<dbReference type="Proteomes" id="UP000077271">
    <property type="component" value="Unassembled WGS sequence"/>
</dbReference>
<proteinExistence type="predicted"/>
<gene>
    <name evidence="1" type="ORF">AWH48_11280</name>
</gene>
<evidence type="ECO:0000313" key="1">
    <source>
        <dbReference type="EMBL" id="OAH53847.1"/>
    </source>
</evidence>
<evidence type="ECO:0000313" key="2">
    <source>
        <dbReference type="Proteomes" id="UP000077271"/>
    </source>
</evidence>
<dbReference type="OrthoDB" id="2452890at2"/>
<reference evidence="1 2" key="1">
    <citation type="submission" date="2016-01" db="EMBL/GenBank/DDBJ databases">
        <title>Investigation of taxonomic status of Bacillus aminovorans.</title>
        <authorList>
            <person name="Verma A."/>
            <person name="Pal Y."/>
            <person name="Krishnamurthi S."/>
        </authorList>
    </citation>
    <scope>NUCLEOTIDE SEQUENCE [LARGE SCALE GENOMIC DNA]</scope>
    <source>
        <strain evidence="1 2">DSM 4337</strain>
    </source>
</reference>
<dbReference type="EMBL" id="LQWZ01000035">
    <property type="protein sequence ID" value="OAH53847.1"/>
    <property type="molecule type" value="Genomic_DNA"/>
</dbReference>
<protein>
    <submittedName>
        <fullName evidence="1">Uncharacterized protein</fullName>
    </submittedName>
</protein>
<dbReference type="InterPro" id="IPR021377">
    <property type="entry name" value="DUF3006"/>
</dbReference>